<evidence type="ECO:0000313" key="1">
    <source>
        <dbReference type="EMBL" id="KAJ4499885.1"/>
    </source>
</evidence>
<protein>
    <recommendedName>
        <fullName evidence="3">F-box domain-containing protein</fullName>
    </recommendedName>
</protein>
<evidence type="ECO:0008006" key="3">
    <source>
        <dbReference type="Google" id="ProtNLM"/>
    </source>
</evidence>
<evidence type="ECO:0000313" key="2">
    <source>
        <dbReference type="Proteomes" id="UP001150217"/>
    </source>
</evidence>
<keyword evidence="2" id="KW-1185">Reference proteome</keyword>
<gene>
    <name evidence="1" type="ORF">C8R41DRAFT_914756</name>
</gene>
<dbReference type="EMBL" id="JANVFT010000008">
    <property type="protein sequence ID" value="KAJ4499885.1"/>
    <property type="molecule type" value="Genomic_DNA"/>
</dbReference>
<organism evidence="1 2">
    <name type="scientific">Lentinula lateritia</name>
    <dbReference type="NCBI Taxonomy" id="40482"/>
    <lineage>
        <taxon>Eukaryota</taxon>
        <taxon>Fungi</taxon>
        <taxon>Dikarya</taxon>
        <taxon>Basidiomycota</taxon>
        <taxon>Agaricomycotina</taxon>
        <taxon>Agaricomycetes</taxon>
        <taxon>Agaricomycetidae</taxon>
        <taxon>Agaricales</taxon>
        <taxon>Marasmiineae</taxon>
        <taxon>Omphalotaceae</taxon>
        <taxon>Lentinula</taxon>
    </lineage>
</organism>
<sequence>MNPRCKDVAPFGHNKCFILRLPIELQTQIFIECASYPYGQLMIEHEAPQVLLLVCKYWRDLAYATSRLWSSFEIHFGTWEQNFKGTEGDARILSRVRLWLRRSGNYPLHVKLFYKPVASRPRQGTLSHLMSEMLALLIRYSSRWQDIELSMPSSCFASLSSAAPGLDLSSLSSLVLNSIPSTHSDFLDVRNLASNCGKLTRLHINFESGRVLTLDDCGVIFAQHPNLSSCKLYAQCLFDGSSEHSGHAVDKFILPALSELHLTLYSRSNHGSNNSFSPQTALTMFLNRLELYVLTSLRFEWFVDNDRSSWSSCHPFFVKFLEAVEPTLETLSLGYLPLSEEQLIDCLRATPYVTSAELLFSLGEEIEGPAITDKLLRALTFIRRSGSISTSEPLLCMLQSLTLQCHGKVCSEQELVRFLESRSNKQPHTLQTLKLRTQTPILSGESRWIDSGINVTEVCV</sequence>
<name>A0ABQ8VZB8_9AGAR</name>
<accession>A0ABQ8VZB8</accession>
<comment type="caution">
    <text evidence="1">The sequence shown here is derived from an EMBL/GenBank/DDBJ whole genome shotgun (WGS) entry which is preliminary data.</text>
</comment>
<dbReference type="Proteomes" id="UP001150217">
    <property type="component" value="Unassembled WGS sequence"/>
</dbReference>
<reference evidence="1" key="1">
    <citation type="submission" date="2022-08" db="EMBL/GenBank/DDBJ databases">
        <title>A Global Phylogenomic Analysis of the Shiitake Genus Lentinula.</title>
        <authorList>
            <consortium name="DOE Joint Genome Institute"/>
            <person name="Sierra-Patev S."/>
            <person name="Min B."/>
            <person name="Naranjo-Ortiz M."/>
            <person name="Looney B."/>
            <person name="Konkel Z."/>
            <person name="Slot J.C."/>
            <person name="Sakamoto Y."/>
            <person name="Steenwyk J.L."/>
            <person name="Rokas A."/>
            <person name="Carro J."/>
            <person name="Camarero S."/>
            <person name="Ferreira P."/>
            <person name="Molpeceres G."/>
            <person name="Ruiz-Duenas F.J."/>
            <person name="Serrano A."/>
            <person name="Henrissat B."/>
            <person name="Drula E."/>
            <person name="Hughes K.W."/>
            <person name="Mata J.L."/>
            <person name="Ishikawa N.K."/>
            <person name="Vargas-Isla R."/>
            <person name="Ushijima S."/>
            <person name="Smith C.A."/>
            <person name="Ahrendt S."/>
            <person name="Andreopoulos W."/>
            <person name="He G."/>
            <person name="Labutti K."/>
            <person name="Lipzen A."/>
            <person name="Ng V."/>
            <person name="Riley R."/>
            <person name="Sandor L."/>
            <person name="Barry K."/>
            <person name="Martinez A.T."/>
            <person name="Xiao Y."/>
            <person name="Gibbons J.G."/>
            <person name="Terashima K."/>
            <person name="Grigoriev I.V."/>
            <person name="Hibbett D.S."/>
        </authorList>
    </citation>
    <scope>NUCLEOTIDE SEQUENCE</scope>
    <source>
        <strain evidence="1">RHP3577 ss4</strain>
    </source>
</reference>
<proteinExistence type="predicted"/>